<keyword evidence="4" id="KW-1185">Reference proteome</keyword>
<dbReference type="EMBL" id="JAGTXO010000026">
    <property type="protein sequence ID" value="KAG8461343.1"/>
    <property type="molecule type" value="Genomic_DNA"/>
</dbReference>
<feature type="transmembrane region" description="Helical" evidence="2">
    <location>
        <begin position="45"/>
        <end position="66"/>
    </location>
</feature>
<keyword evidence="2" id="KW-0812">Transmembrane</keyword>
<feature type="transmembrane region" description="Helical" evidence="2">
    <location>
        <begin position="206"/>
        <end position="229"/>
    </location>
</feature>
<feature type="transmembrane region" description="Helical" evidence="2">
    <location>
        <begin position="12"/>
        <end position="33"/>
    </location>
</feature>
<feature type="transmembrane region" description="Helical" evidence="2">
    <location>
        <begin position="144"/>
        <end position="162"/>
    </location>
</feature>
<dbReference type="PANTHER" id="PTHR22911">
    <property type="entry name" value="ACYL-MALONYL CONDENSING ENZYME-RELATED"/>
    <property type="match status" value="1"/>
</dbReference>
<feature type="transmembrane region" description="Helical" evidence="2">
    <location>
        <begin position="87"/>
        <end position="110"/>
    </location>
</feature>
<comment type="caution">
    <text evidence="3">The sequence shown here is derived from an EMBL/GenBank/DDBJ whole genome shotgun (WGS) entry which is preliminary data.</text>
</comment>
<feature type="transmembrane region" description="Helical" evidence="2">
    <location>
        <begin position="174"/>
        <end position="194"/>
    </location>
</feature>
<evidence type="ECO:0008006" key="5">
    <source>
        <dbReference type="Google" id="ProtNLM"/>
    </source>
</evidence>
<evidence type="ECO:0000313" key="3">
    <source>
        <dbReference type="EMBL" id="KAG8461343.1"/>
    </source>
</evidence>
<name>A0A8J5X7W0_DIALT</name>
<dbReference type="GO" id="GO:0016020">
    <property type="term" value="C:membrane"/>
    <property type="evidence" value="ECO:0007669"/>
    <property type="project" value="TreeGrafter"/>
</dbReference>
<dbReference type="Proteomes" id="UP000751190">
    <property type="component" value="Unassembled WGS sequence"/>
</dbReference>
<feature type="region of interest" description="Disordered" evidence="1">
    <location>
        <begin position="321"/>
        <end position="340"/>
    </location>
</feature>
<evidence type="ECO:0000256" key="1">
    <source>
        <dbReference type="SAM" id="MobiDB-lite"/>
    </source>
</evidence>
<protein>
    <recommendedName>
        <fullName evidence="5">EamA domain-containing protein</fullName>
    </recommendedName>
</protein>
<organism evidence="3 4">
    <name type="scientific">Diacronema lutheri</name>
    <name type="common">Unicellular marine alga</name>
    <name type="synonym">Monochrysis lutheri</name>
    <dbReference type="NCBI Taxonomy" id="2081491"/>
    <lineage>
        <taxon>Eukaryota</taxon>
        <taxon>Haptista</taxon>
        <taxon>Haptophyta</taxon>
        <taxon>Pavlovophyceae</taxon>
        <taxon>Pavlovales</taxon>
        <taxon>Pavlovaceae</taxon>
        <taxon>Diacronema</taxon>
    </lineage>
</organism>
<accession>A0A8J5X7W0</accession>
<evidence type="ECO:0000256" key="2">
    <source>
        <dbReference type="SAM" id="Phobius"/>
    </source>
</evidence>
<evidence type="ECO:0000313" key="4">
    <source>
        <dbReference type="Proteomes" id="UP000751190"/>
    </source>
</evidence>
<feature type="transmembrane region" description="Helical" evidence="2">
    <location>
        <begin position="116"/>
        <end position="135"/>
    </location>
</feature>
<keyword evidence="2" id="KW-1133">Transmembrane helix</keyword>
<sequence length="340" mass="33933">MPTSAERSAHRLGVVLIGCAALCLASDGVLVKLSLRAGASTATAVIAKMAVAALGLTVVLAVLARAAPPAADGRTGLARLVPSWSGAAHIAGVAVMTAIVQLGFTLGFWLTKAANVLAFTSLAPIWGSVLARVALDEPLRARTLLASALALAGALVVAAGFSHAPTGAGGAPNVAVGAICLATGIAQAGQLVVIKSSITRAPGTEMLVGAVLGFALATLVGFALVPPLQPADVPLMPPARALVWLFLDGAGMAGALTFITLAGTRISPPEGALVLQLEALLGPILCFLVLREAPSTCTVAGGLIVVVAVCGHETASLLADSRQREPDDAVAGRTSPLLRM</sequence>
<reference evidence="3" key="1">
    <citation type="submission" date="2021-05" db="EMBL/GenBank/DDBJ databases">
        <title>The genome of the haptophyte Pavlova lutheri (Diacronema luteri, Pavlovales) - a model for lipid biosynthesis in eukaryotic algae.</title>
        <authorList>
            <person name="Hulatt C.J."/>
            <person name="Posewitz M.C."/>
        </authorList>
    </citation>
    <scope>NUCLEOTIDE SEQUENCE</scope>
    <source>
        <strain evidence="3">NIVA-4/92</strain>
    </source>
</reference>
<keyword evidence="2" id="KW-0472">Membrane</keyword>
<dbReference type="SUPFAM" id="SSF103481">
    <property type="entry name" value="Multidrug resistance efflux transporter EmrE"/>
    <property type="match status" value="2"/>
</dbReference>
<feature type="transmembrane region" description="Helical" evidence="2">
    <location>
        <begin position="241"/>
        <end position="261"/>
    </location>
</feature>
<gene>
    <name evidence="3" type="ORF">KFE25_010530</name>
</gene>
<dbReference type="InterPro" id="IPR037185">
    <property type="entry name" value="EmrE-like"/>
</dbReference>
<dbReference type="OMA" id="AVCGHET"/>
<dbReference type="AlphaFoldDB" id="A0A8J5X7W0"/>
<proteinExistence type="predicted"/>